<proteinExistence type="predicted"/>
<dbReference type="RefSeq" id="WP_033254857.1">
    <property type="nucleotide sequence ID" value="NZ_BSRX01000007.1"/>
</dbReference>
<evidence type="ECO:0000313" key="2">
    <source>
        <dbReference type="Proteomes" id="UP001165143"/>
    </source>
</evidence>
<gene>
    <name evidence="1" type="ORF">Kpho01_14650</name>
</gene>
<evidence type="ECO:0000313" key="1">
    <source>
        <dbReference type="EMBL" id="GLW53454.1"/>
    </source>
</evidence>
<dbReference type="EMBL" id="BSRX01000007">
    <property type="protein sequence ID" value="GLW53454.1"/>
    <property type="molecule type" value="Genomic_DNA"/>
</dbReference>
<accession>A0A9W6PCT4</accession>
<comment type="caution">
    <text evidence="1">The sequence shown here is derived from an EMBL/GenBank/DDBJ whole genome shotgun (WGS) entry which is preliminary data.</text>
</comment>
<dbReference type="OrthoDB" id="3873183at2"/>
<reference evidence="1" key="1">
    <citation type="submission" date="2023-02" db="EMBL/GenBank/DDBJ databases">
        <title>Kitasatospora phosalacinea NBRC 14362.</title>
        <authorList>
            <person name="Ichikawa N."/>
            <person name="Sato H."/>
            <person name="Tonouchi N."/>
        </authorList>
    </citation>
    <scope>NUCLEOTIDE SEQUENCE</scope>
    <source>
        <strain evidence="1">NBRC 14362</strain>
    </source>
</reference>
<protein>
    <submittedName>
        <fullName evidence="1">Uncharacterized protein</fullName>
    </submittedName>
</protein>
<dbReference type="Proteomes" id="UP001165143">
    <property type="component" value="Unassembled WGS sequence"/>
</dbReference>
<name>A0A9W6PCT4_9ACTN</name>
<organism evidence="1 2">
    <name type="scientific">Kitasatospora phosalacinea</name>
    <dbReference type="NCBI Taxonomy" id="2065"/>
    <lineage>
        <taxon>Bacteria</taxon>
        <taxon>Bacillati</taxon>
        <taxon>Actinomycetota</taxon>
        <taxon>Actinomycetes</taxon>
        <taxon>Kitasatosporales</taxon>
        <taxon>Streptomycetaceae</taxon>
        <taxon>Kitasatospora</taxon>
    </lineage>
</organism>
<sequence>MEPDDALEPLRRVLLERGTGNYPETVAAAVEAARAALTGGADSPRLWELGVLPERDAPEARRLLGELEQEFWPELRLPTGFAARDRALARYCAQDLLDGRIAPMAAAERLGYELRSADDPDSPLLPFRDWLCVAEQQQEQQEYGGGPSAELVAELHRLAVRLLAQY</sequence>
<dbReference type="AlphaFoldDB" id="A0A9W6PCT4"/>